<proteinExistence type="predicted"/>
<evidence type="ECO:0000313" key="1">
    <source>
        <dbReference type="EMBL" id="RIY36435.1"/>
    </source>
</evidence>
<name>A0A3A1YFI2_9GAMM</name>
<dbReference type="Proteomes" id="UP000265964">
    <property type="component" value="Unassembled WGS sequence"/>
</dbReference>
<dbReference type="AlphaFoldDB" id="A0A3A1YFI2"/>
<evidence type="ECO:0000313" key="2">
    <source>
        <dbReference type="Proteomes" id="UP000265964"/>
    </source>
</evidence>
<dbReference type="RefSeq" id="WP_119534450.1">
    <property type="nucleotide sequence ID" value="NZ_NRJF01000063.1"/>
</dbReference>
<dbReference type="EMBL" id="NRJF01000063">
    <property type="protein sequence ID" value="RIY36435.1"/>
    <property type="molecule type" value="Genomic_DNA"/>
</dbReference>
<dbReference type="OrthoDB" id="5670317at2"/>
<sequence>MHKFLQTPLTSSLPKFVLGTNPLFSVQPFNEEFTSFTEFKAQLLEQDWYFFQILLRLSFIIDRKYPQQLKLQQEQLTPTQILYVEYWDQMAKFLIQAYAPITPSLKEQIQTHNLKQQLKLDRLNRYQLADFINQATLDPEILPQELSAKVRQRLYLLLATCFYLEAPKNQLTLAQLEQAVTVRLLNNYLLQVVAKKEPATNAEQEQLPKKQTLAEQWVLVASSNLSLTPDWPQRLEVILEALEGRKQVFSHASLHQAQEELNSCGNELKSLWRCQQQYQQQYLLALESYSSQLQDLPGLESLTTPQAQALADRLCRTAVIALDNSLELEANFKANTGLDFVPEQSLKINLSKSKIAYPQLADNLNSQQLNFLQSFIPSCQGLYLVNLQALVTLKLQEAQANTQAYGVYAQVAQKHLSKLVQKINKTSSNYQLGFPYASPSLDPFAFASLATNQTLIFAQAQPSLGQVINDNLAVQTREQIALYHNQLASYNFSGNYVGRGYDYLATMKHLVLSYIPSSYTKLDLYNQLSSQDLNSYFSVNSQAQTNPLAVGSFYKQPHTVNFVPQALAPQLMRESQILAGNFFTRASLLALFKQLNQQRDTLAHDYLLITQSSTRFQANWYGMVNQQLSKIFTQDLPALIVLGGQGLESEIRASQVDAFLVLKAALPKLISELEAQTTSDPLLNAYVLPELVSKERIYPQAPIELVDIQQPQSSELITQEISLTNSQFKLLATNLQLTPKQLKQFVVSERKEQKLTAYKFNFSQLISANQK</sequence>
<gene>
    <name evidence="1" type="ORF">CKF59_02715</name>
</gene>
<reference evidence="1 2" key="1">
    <citation type="submission" date="2017-08" db="EMBL/GenBank/DDBJ databases">
        <title>Reclassification of Bisgaard taxon 37 and 44.</title>
        <authorList>
            <person name="Christensen H."/>
        </authorList>
    </citation>
    <scope>NUCLEOTIDE SEQUENCE [LARGE SCALE GENOMIC DNA]</scope>
    <source>
        <strain evidence="1 2">EEAB3T1</strain>
    </source>
</reference>
<comment type="caution">
    <text evidence="1">The sequence shown here is derived from an EMBL/GenBank/DDBJ whole genome shotgun (WGS) entry which is preliminary data.</text>
</comment>
<organism evidence="1 2">
    <name type="scientific">Psittacicella gerlachiana</name>
    <dbReference type="NCBI Taxonomy" id="2028574"/>
    <lineage>
        <taxon>Bacteria</taxon>
        <taxon>Pseudomonadati</taxon>
        <taxon>Pseudomonadota</taxon>
        <taxon>Gammaproteobacteria</taxon>
        <taxon>Pasteurellales</taxon>
        <taxon>Psittacicellaceae</taxon>
        <taxon>Psittacicella</taxon>
    </lineage>
</organism>
<protein>
    <submittedName>
        <fullName evidence="1">Uncharacterized protein</fullName>
    </submittedName>
</protein>
<accession>A0A3A1YFI2</accession>
<keyword evidence="2" id="KW-1185">Reference proteome</keyword>